<dbReference type="Pfam" id="PF26563">
    <property type="entry name" value="Rv3660c_N"/>
    <property type="match status" value="1"/>
</dbReference>
<evidence type="ECO:0000313" key="3">
    <source>
        <dbReference type="Proteomes" id="UP000293638"/>
    </source>
</evidence>
<dbReference type="NCBIfam" id="TIGR03815">
    <property type="entry name" value="CpaE_hom_Actino"/>
    <property type="match status" value="1"/>
</dbReference>
<dbReference type="InterPro" id="IPR059050">
    <property type="entry name" value="Rv3660c_N"/>
</dbReference>
<reference evidence="2 3" key="1">
    <citation type="submission" date="2019-02" db="EMBL/GenBank/DDBJ databases">
        <title>Genomic Encyclopedia of Type Strains, Phase IV (KMG-IV): sequencing the most valuable type-strain genomes for metagenomic binning, comparative biology and taxonomic classification.</title>
        <authorList>
            <person name="Goeker M."/>
        </authorList>
    </citation>
    <scope>NUCLEOTIDE SEQUENCE [LARGE SCALE GENOMIC DNA]</scope>
    <source>
        <strain evidence="2 3">DSM 45622</strain>
    </source>
</reference>
<name>A0A4Q7NAG0_9ACTN</name>
<comment type="caution">
    <text evidence="2">The sequence shown here is derived from an EMBL/GenBank/DDBJ whole genome shotgun (WGS) entry which is preliminary data.</text>
</comment>
<dbReference type="AlphaFoldDB" id="A0A4Q7NAG0"/>
<dbReference type="RefSeq" id="WP_130494473.1">
    <property type="nucleotide sequence ID" value="NZ_SGXD01000006.1"/>
</dbReference>
<dbReference type="GO" id="GO:0016887">
    <property type="term" value="F:ATP hydrolysis activity"/>
    <property type="evidence" value="ECO:0007669"/>
    <property type="project" value="TreeGrafter"/>
</dbReference>
<dbReference type="PANTHER" id="PTHR43384:SF11">
    <property type="entry name" value="SEPTUM SITE DETERMINING PROTEIN"/>
    <property type="match status" value="1"/>
</dbReference>
<dbReference type="InterPro" id="IPR022521">
    <property type="entry name" value="Rv3660c"/>
</dbReference>
<evidence type="ECO:0000313" key="2">
    <source>
        <dbReference type="EMBL" id="RZS79387.1"/>
    </source>
</evidence>
<gene>
    <name evidence="2" type="ORF">EV189_3740</name>
</gene>
<dbReference type="PANTHER" id="PTHR43384">
    <property type="entry name" value="SEPTUM SITE-DETERMINING PROTEIN MIND HOMOLOG, CHLOROPLASTIC-RELATED"/>
    <property type="match status" value="1"/>
</dbReference>
<dbReference type="Gene3D" id="3.40.50.300">
    <property type="entry name" value="P-loop containing nucleotide triphosphate hydrolases"/>
    <property type="match status" value="1"/>
</dbReference>
<proteinExistence type="predicted"/>
<dbReference type="SUPFAM" id="SSF52540">
    <property type="entry name" value="P-loop containing nucleoside triphosphate hydrolases"/>
    <property type="match status" value="1"/>
</dbReference>
<protein>
    <submittedName>
        <fullName evidence="2">Secretion/DNA translocation related CpaE-like protein</fullName>
    </submittedName>
</protein>
<evidence type="ECO:0000259" key="1">
    <source>
        <dbReference type="Pfam" id="PF26563"/>
    </source>
</evidence>
<dbReference type="InterPro" id="IPR027417">
    <property type="entry name" value="P-loop_NTPase"/>
</dbReference>
<keyword evidence="3" id="KW-1185">Reference proteome</keyword>
<dbReference type="GO" id="GO:0051782">
    <property type="term" value="P:negative regulation of cell division"/>
    <property type="evidence" value="ECO:0007669"/>
    <property type="project" value="TreeGrafter"/>
</dbReference>
<dbReference type="InterPro" id="IPR050625">
    <property type="entry name" value="ParA/MinD_ATPase"/>
</dbReference>
<feature type="domain" description="Rv3660c-like CheY-like N-terminal" evidence="1">
    <location>
        <begin position="9"/>
        <end position="110"/>
    </location>
</feature>
<dbReference type="OrthoDB" id="3252838at2"/>
<dbReference type="EMBL" id="SGXD01000006">
    <property type="protein sequence ID" value="RZS79387.1"/>
    <property type="molecule type" value="Genomic_DNA"/>
</dbReference>
<dbReference type="Proteomes" id="UP000293638">
    <property type="component" value="Unassembled WGS sequence"/>
</dbReference>
<sequence>MTPPLLLSSDPELHAVLTRLAAAAGVGLDVVTAHEVTGRRWAMAPLVLVGADSALALAARGLPHRRDLVLVGADEEDLTFELAAATAADHVVVMPSAEPWLLQRLARTDPAAVDDGVVVGVVPGRGGAGATTLACALAVTAAREGVPTALLDADPLGGGIDLVLGAEDCPGARWGGGDGVPPLGADDGPPEVDGLLVLSWERSPLGPSLVAPEEAVLDVLAGLRRSRSLVVVDLPRWWDPASSAALDALDVALLITPAEVRATAAAAAVSGRLRERVADLRLVVRGPAPSGLPAELVADALDLPLAGELAPEPGLALALERGEPPARTGRGPLAALCRSLLLTLPRAEDRAA</sequence>
<organism evidence="2 3">
    <name type="scientific">Motilibacter rhizosphaerae</name>
    <dbReference type="NCBI Taxonomy" id="598652"/>
    <lineage>
        <taxon>Bacteria</taxon>
        <taxon>Bacillati</taxon>
        <taxon>Actinomycetota</taxon>
        <taxon>Actinomycetes</taxon>
        <taxon>Motilibacterales</taxon>
        <taxon>Motilibacteraceae</taxon>
        <taxon>Motilibacter</taxon>
    </lineage>
</organism>
<dbReference type="GO" id="GO:0005829">
    <property type="term" value="C:cytosol"/>
    <property type="evidence" value="ECO:0007669"/>
    <property type="project" value="TreeGrafter"/>
</dbReference>
<dbReference type="GO" id="GO:0005524">
    <property type="term" value="F:ATP binding"/>
    <property type="evidence" value="ECO:0007669"/>
    <property type="project" value="TreeGrafter"/>
</dbReference>
<dbReference type="GO" id="GO:0009898">
    <property type="term" value="C:cytoplasmic side of plasma membrane"/>
    <property type="evidence" value="ECO:0007669"/>
    <property type="project" value="TreeGrafter"/>
</dbReference>
<accession>A0A4Q7NAG0</accession>